<evidence type="ECO:0000259" key="20">
    <source>
        <dbReference type="PROSITE" id="PS50011"/>
    </source>
</evidence>
<dbReference type="Gene3D" id="3.30.200.20">
    <property type="entry name" value="Phosphorylase Kinase, domain 1"/>
    <property type="match status" value="1"/>
</dbReference>
<dbReference type="EMBL" id="LR743591">
    <property type="protein sequence ID" value="CAA2618620.1"/>
    <property type="molecule type" value="Genomic_DNA"/>
</dbReference>
<evidence type="ECO:0000256" key="13">
    <source>
        <dbReference type="ARBA" id="ARBA00023157"/>
    </source>
</evidence>
<dbReference type="FunFam" id="1.10.510.10:FF:000060">
    <property type="entry name" value="G-type lectin S-receptor-like serine/threonine-protein kinase"/>
    <property type="match status" value="1"/>
</dbReference>
<keyword evidence="12" id="KW-0465">Mannose-binding</keyword>
<keyword evidence="9 17" id="KW-0547">Nucleotide-binding</keyword>
<comment type="catalytic activity">
    <reaction evidence="15 17">
        <text>L-threonyl-[protein] + ATP = O-phospho-L-threonyl-[protein] + ADP + H(+)</text>
        <dbReference type="Rhea" id="RHEA:46608"/>
        <dbReference type="Rhea" id="RHEA-COMP:11060"/>
        <dbReference type="Rhea" id="RHEA-COMP:11605"/>
        <dbReference type="ChEBI" id="CHEBI:15378"/>
        <dbReference type="ChEBI" id="CHEBI:30013"/>
        <dbReference type="ChEBI" id="CHEBI:30616"/>
        <dbReference type="ChEBI" id="CHEBI:61977"/>
        <dbReference type="ChEBI" id="CHEBI:456216"/>
        <dbReference type="EC" id="2.7.11.1"/>
    </reaction>
</comment>
<dbReference type="GO" id="GO:0005537">
    <property type="term" value="F:D-mannose binding"/>
    <property type="evidence" value="ECO:0007669"/>
    <property type="project" value="UniProtKB-KW"/>
</dbReference>
<keyword evidence="14" id="KW-0325">Glycoprotein</keyword>
<dbReference type="Gene3D" id="1.10.510.10">
    <property type="entry name" value="Transferase(Phosphotransferase) domain 1"/>
    <property type="match status" value="1"/>
</dbReference>
<dbReference type="EC" id="2.7.11.1" evidence="17"/>
<dbReference type="SMART" id="SM00220">
    <property type="entry name" value="S_TKc"/>
    <property type="match status" value="1"/>
</dbReference>
<keyword evidence="7 19" id="KW-0732">Signal</keyword>
<evidence type="ECO:0000256" key="5">
    <source>
        <dbReference type="ARBA" id="ARBA00022546"/>
    </source>
</evidence>
<feature type="signal peptide" evidence="19">
    <location>
        <begin position="1"/>
        <end position="28"/>
    </location>
</feature>
<dbReference type="EMBL" id="CACRZD030000004">
    <property type="protein sequence ID" value="CAA6658340.1"/>
    <property type="molecule type" value="Genomic_DNA"/>
</dbReference>
<evidence type="ECO:0000256" key="7">
    <source>
        <dbReference type="ARBA" id="ARBA00022729"/>
    </source>
</evidence>
<proteinExistence type="inferred from homology"/>
<dbReference type="SUPFAM" id="SSF56112">
    <property type="entry name" value="Protein kinase-like (PK-like)"/>
    <property type="match status" value="1"/>
</dbReference>
<dbReference type="Pfam" id="PF07714">
    <property type="entry name" value="PK_Tyr_Ser-Thr"/>
    <property type="match status" value="1"/>
</dbReference>
<dbReference type="InterPro" id="IPR003609">
    <property type="entry name" value="Pan_app"/>
</dbReference>
<keyword evidence="8" id="KW-0677">Repeat</keyword>
<gene>
    <name evidence="23" type="ORF">SI7747_04004787</name>
</gene>
<keyword evidence="12" id="KW-0430">Lectin</keyword>
<dbReference type="InterPro" id="IPR036426">
    <property type="entry name" value="Bulb-type_lectin_dom_sf"/>
</dbReference>
<evidence type="ECO:0000256" key="12">
    <source>
        <dbReference type="ARBA" id="ARBA00023035"/>
    </source>
</evidence>
<dbReference type="InterPro" id="IPR000858">
    <property type="entry name" value="S_locus_glycoprot_dom"/>
</dbReference>
<feature type="transmembrane region" description="Helical" evidence="18">
    <location>
        <begin position="410"/>
        <end position="432"/>
    </location>
</feature>
<name>A0A7I8IKC1_SPIIN</name>
<dbReference type="InterPro" id="IPR008271">
    <property type="entry name" value="Ser/Thr_kinase_AS"/>
</dbReference>
<comment type="subcellular location">
    <subcellularLocation>
        <location evidence="1">Cell membrane</location>
        <topology evidence="1">Single-pass type I membrane protein</topology>
    </subcellularLocation>
</comment>
<evidence type="ECO:0000256" key="9">
    <source>
        <dbReference type="ARBA" id="ARBA00022741"/>
    </source>
</evidence>
<evidence type="ECO:0000256" key="16">
    <source>
        <dbReference type="ARBA" id="ARBA00048679"/>
    </source>
</evidence>
<feature type="domain" description="Apple" evidence="22">
    <location>
        <begin position="319"/>
        <end position="398"/>
    </location>
</feature>
<keyword evidence="2" id="KW-1003">Cell membrane</keyword>
<dbReference type="InterPro" id="IPR001245">
    <property type="entry name" value="Ser-Thr/Tyr_kinase_cat_dom"/>
</dbReference>
<keyword evidence="10 17" id="KW-0418">Kinase</keyword>
<dbReference type="InterPro" id="IPR000719">
    <property type="entry name" value="Prot_kinase_dom"/>
</dbReference>
<keyword evidence="6 17" id="KW-0808">Transferase</keyword>
<evidence type="ECO:0000313" key="23">
    <source>
        <dbReference type="EMBL" id="CAA2618620.1"/>
    </source>
</evidence>
<evidence type="ECO:0000259" key="21">
    <source>
        <dbReference type="PROSITE" id="PS50927"/>
    </source>
</evidence>
<dbReference type="Proteomes" id="UP001189122">
    <property type="component" value="Unassembled WGS sequence"/>
</dbReference>
<evidence type="ECO:0000256" key="11">
    <source>
        <dbReference type="ARBA" id="ARBA00022840"/>
    </source>
</evidence>
<evidence type="ECO:0000313" key="24">
    <source>
        <dbReference type="Proteomes" id="UP001189122"/>
    </source>
</evidence>
<feature type="domain" description="Protein kinase" evidence="20">
    <location>
        <begin position="476"/>
        <end position="748"/>
    </location>
</feature>
<dbReference type="Pfam" id="PF08276">
    <property type="entry name" value="PAN_2"/>
    <property type="match status" value="1"/>
</dbReference>
<evidence type="ECO:0000256" key="8">
    <source>
        <dbReference type="ARBA" id="ARBA00022737"/>
    </source>
</evidence>
<dbReference type="FunFam" id="3.30.200.20:FF:000195">
    <property type="entry name" value="G-type lectin S-receptor-like serine/threonine-protein kinase"/>
    <property type="match status" value="1"/>
</dbReference>
<feature type="domain" description="Bulb-type lectin" evidence="21">
    <location>
        <begin position="26"/>
        <end position="147"/>
    </location>
</feature>
<dbReference type="Gene3D" id="2.90.10.10">
    <property type="entry name" value="Bulb-type lectin domain"/>
    <property type="match status" value="1"/>
</dbReference>
<evidence type="ECO:0000256" key="6">
    <source>
        <dbReference type="ARBA" id="ARBA00022679"/>
    </source>
</evidence>
<dbReference type="PROSITE" id="PS00108">
    <property type="entry name" value="PROTEIN_KINASE_ST"/>
    <property type="match status" value="1"/>
</dbReference>
<evidence type="ECO:0000256" key="2">
    <source>
        <dbReference type="ARBA" id="ARBA00022475"/>
    </source>
</evidence>
<accession>A0A7I8IKC1</accession>
<dbReference type="GO" id="GO:0048544">
    <property type="term" value="P:recognition of pollen"/>
    <property type="evidence" value="ECO:0007669"/>
    <property type="project" value="InterPro"/>
</dbReference>
<keyword evidence="13" id="KW-1015">Disulfide bond</keyword>
<evidence type="ECO:0000259" key="22">
    <source>
        <dbReference type="PROSITE" id="PS50948"/>
    </source>
</evidence>
<dbReference type="GO" id="GO:0051707">
    <property type="term" value="P:response to other organism"/>
    <property type="evidence" value="ECO:0007669"/>
    <property type="project" value="UniProtKB-ARBA"/>
</dbReference>
<evidence type="ECO:0000256" key="1">
    <source>
        <dbReference type="ARBA" id="ARBA00004251"/>
    </source>
</evidence>
<evidence type="ECO:0000256" key="15">
    <source>
        <dbReference type="ARBA" id="ARBA00047899"/>
    </source>
</evidence>
<dbReference type="GO" id="GO:0004674">
    <property type="term" value="F:protein serine/threonine kinase activity"/>
    <property type="evidence" value="ECO:0007669"/>
    <property type="project" value="UniProtKB-KW"/>
</dbReference>
<dbReference type="InterPro" id="IPR024171">
    <property type="entry name" value="SRK-like_kinase"/>
</dbReference>
<feature type="chain" id="PRO_5029613123" description="Receptor-like serine/threonine-protein kinase" evidence="19">
    <location>
        <begin position="29"/>
        <end position="789"/>
    </location>
</feature>
<dbReference type="PANTHER" id="PTHR27002:SF1044">
    <property type="entry name" value="PROTEIN KINASE SUPERFAMILY PROTEIN"/>
    <property type="match status" value="1"/>
</dbReference>
<keyword evidence="18" id="KW-0472">Membrane</keyword>
<dbReference type="AlphaFoldDB" id="A0A7I8IKC1"/>
<keyword evidence="4" id="KW-0245">EGF-like domain</keyword>
<dbReference type="PIRSF" id="PIRSF000641">
    <property type="entry name" value="SRK"/>
    <property type="match status" value="1"/>
</dbReference>
<comment type="catalytic activity">
    <reaction evidence="16 17">
        <text>L-seryl-[protein] + ATP = O-phospho-L-seryl-[protein] + ADP + H(+)</text>
        <dbReference type="Rhea" id="RHEA:17989"/>
        <dbReference type="Rhea" id="RHEA-COMP:9863"/>
        <dbReference type="Rhea" id="RHEA-COMP:11604"/>
        <dbReference type="ChEBI" id="CHEBI:15378"/>
        <dbReference type="ChEBI" id="CHEBI:29999"/>
        <dbReference type="ChEBI" id="CHEBI:30616"/>
        <dbReference type="ChEBI" id="CHEBI:83421"/>
        <dbReference type="ChEBI" id="CHEBI:456216"/>
        <dbReference type="EC" id="2.7.11.1"/>
    </reaction>
</comment>
<keyword evidence="5" id="KW-0348">Hemagglutinin</keyword>
<reference evidence="23 24" key="1">
    <citation type="submission" date="2019-12" db="EMBL/GenBank/DDBJ databases">
        <authorList>
            <person name="Scholz U."/>
            <person name="Mascher M."/>
            <person name="Fiebig A."/>
        </authorList>
    </citation>
    <scope>NUCLEOTIDE SEQUENCE</scope>
</reference>
<sequence>MGRRYSFARSVAALLLVAFAAIAGAVNTLEVGKALKDNETLISPEGTFALGFFTGSLDRRYLGIWYHRIPGQTVVWVANRRRPLPGATGELTLSGNGTLVLADAAGTVYWSSPAVAAPATAPVARLLERGNLVVLDGSGESYAWESFSQPTDTLLPGMKIGLNTGGAFNLSPWRSADDPAPGDFSLGIAVSRGVPQLVVTKGSATVWRGGPWIGDRFSGIPAMKANNQFSYGFKWEPDEVYFRLYLWYSSDATRVTINRSGIAEHFLWTGEKPQWEMIWTSAIDACDSYNVCGANGLCNGFTPRQPPAGGCELKEPLQCRSGTDGFVAVAGAKLPDTFAATVDKTIGFDECKAHCLRNCSCTAFTSSDGTGCITWFGDLDDVRVYNATEGQELFLRVATSQGDEQSMKTVMAATIACLAVIVVLLAALWWFLRRRARRLTLPVKIEDYNSHDFDSAKEFELPMFHLHSIISATKNFSFQNKLGEGGFGPVYQGILSDGQSIAAKRLSTNSGQGLEEFKSEIKLLANLQHTNLVKLLGCCIDGEEKILIYEHMPNQSLDKFIFHPTKRGELDWPKRANIIEGIAQGLLYLHRYSRVRVIHRDLKASNILLDGEWNPKISDFGLARIFTWNDAPANTKHIVGTYGYISPEYAMKGHFSVKSDVFSYGILVLEILSGKRNTSTPDLDEALNLSDTSDSVVELMDPVLAGTCSAVEFSRCVHVALLCVQENPADRPTMLDVVSMLNNESTTLSAPNRPAYLLERFVMREDGQRVERRVNSSTNEITYSEMGAR</sequence>
<dbReference type="InterPro" id="IPR001480">
    <property type="entry name" value="Bulb-type_lectin_dom"/>
</dbReference>
<dbReference type="SMART" id="SM00473">
    <property type="entry name" value="PAN_AP"/>
    <property type="match status" value="1"/>
</dbReference>
<dbReference type="GO" id="GO:0005886">
    <property type="term" value="C:plasma membrane"/>
    <property type="evidence" value="ECO:0007669"/>
    <property type="project" value="UniProtKB-SubCell"/>
</dbReference>
<keyword evidence="11 17" id="KW-0067">ATP-binding</keyword>
<dbReference type="SMART" id="SM00108">
    <property type="entry name" value="B_lectin"/>
    <property type="match status" value="1"/>
</dbReference>
<evidence type="ECO:0000256" key="14">
    <source>
        <dbReference type="ARBA" id="ARBA00023180"/>
    </source>
</evidence>
<keyword evidence="18" id="KW-0812">Transmembrane</keyword>
<evidence type="ECO:0000256" key="3">
    <source>
        <dbReference type="ARBA" id="ARBA00022527"/>
    </source>
</evidence>
<dbReference type="PROSITE" id="PS50011">
    <property type="entry name" value="PROTEIN_KINASE_DOM"/>
    <property type="match status" value="1"/>
</dbReference>
<dbReference type="GO" id="GO:0005524">
    <property type="term" value="F:ATP binding"/>
    <property type="evidence" value="ECO:0007669"/>
    <property type="project" value="UniProtKB-KW"/>
</dbReference>
<dbReference type="PROSITE" id="PS50948">
    <property type="entry name" value="PAN"/>
    <property type="match status" value="1"/>
</dbReference>
<dbReference type="Pfam" id="PF01453">
    <property type="entry name" value="B_lectin"/>
    <property type="match status" value="1"/>
</dbReference>
<dbReference type="InterPro" id="IPR011009">
    <property type="entry name" value="Kinase-like_dom_sf"/>
</dbReference>
<evidence type="ECO:0000256" key="17">
    <source>
        <dbReference type="PIRNR" id="PIRNR000641"/>
    </source>
</evidence>
<dbReference type="CDD" id="cd00028">
    <property type="entry name" value="B_lectin"/>
    <property type="match status" value="1"/>
</dbReference>
<evidence type="ECO:0000256" key="10">
    <source>
        <dbReference type="ARBA" id="ARBA00022777"/>
    </source>
</evidence>
<keyword evidence="18" id="KW-1133">Transmembrane helix</keyword>
<evidence type="ECO:0000256" key="4">
    <source>
        <dbReference type="ARBA" id="ARBA00022536"/>
    </source>
</evidence>
<evidence type="ECO:0000256" key="18">
    <source>
        <dbReference type="SAM" id="Phobius"/>
    </source>
</evidence>
<dbReference type="PANTHER" id="PTHR27002">
    <property type="entry name" value="RECEPTOR-LIKE SERINE/THREONINE-PROTEIN KINASE SD1-8"/>
    <property type="match status" value="1"/>
</dbReference>
<evidence type="ECO:0000256" key="19">
    <source>
        <dbReference type="SAM" id="SignalP"/>
    </source>
</evidence>
<organism evidence="23">
    <name type="scientific">Spirodela intermedia</name>
    <name type="common">Intermediate duckweed</name>
    <dbReference type="NCBI Taxonomy" id="51605"/>
    <lineage>
        <taxon>Eukaryota</taxon>
        <taxon>Viridiplantae</taxon>
        <taxon>Streptophyta</taxon>
        <taxon>Embryophyta</taxon>
        <taxon>Tracheophyta</taxon>
        <taxon>Spermatophyta</taxon>
        <taxon>Magnoliopsida</taxon>
        <taxon>Liliopsida</taxon>
        <taxon>Araceae</taxon>
        <taxon>Lemnoideae</taxon>
        <taxon>Spirodela</taxon>
    </lineage>
</organism>
<dbReference type="SUPFAM" id="SSF51110">
    <property type="entry name" value="alpha-D-mannose-specific plant lectins"/>
    <property type="match status" value="1"/>
</dbReference>
<protein>
    <recommendedName>
        <fullName evidence="17">Receptor-like serine/threonine-protein kinase</fullName>
        <ecNumber evidence="17">2.7.11.1</ecNumber>
    </recommendedName>
</protein>
<keyword evidence="3 17" id="KW-0723">Serine/threonine-protein kinase</keyword>
<dbReference type="CDD" id="cd14066">
    <property type="entry name" value="STKc_IRAK"/>
    <property type="match status" value="1"/>
</dbReference>
<dbReference type="CDD" id="cd01098">
    <property type="entry name" value="PAN_AP_plant"/>
    <property type="match status" value="1"/>
</dbReference>
<dbReference type="PROSITE" id="PS50927">
    <property type="entry name" value="BULB_LECTIN"/>
    <property type="match status" value="1"/>
</dbReference>
<comment type="similarity">
    <text evidence="17">Belongs to the protein kinase superfamily. Ser/Thr protein kinase family.</text>
</comment>
<dbReference type="Pfam" id="PF00954">
    <property type="entry name" value="S_locus_glycop"/>
    <property type="match status" value="1"/>
</dbReference>
<keyword evidence="24" id="KW-1185">Reference proteome</keyword>